<keyword evidence="2" id="KW-0328">Glycosyltransferase</keyword>
<evidence type="ECO:0000256" key="2">
    <source>
        <dbReference type="ARBA" id="ARBA00022676"/>
    </source>
</evidence>
<dbReference type="Proteomes" id="UP000194903">
    <property type="component" value="Unassembled WGS sequence"/>
</dbReference>
<dbReference type="InterPro" id="IPR029044">
    <property type="entry name" value="Nucleotide-diphossugar_trans"/>
</dbReference>
<keyword evidence="3" id="KW-0808">Transferase</keyword>
<dbReference type="SUPFAM" id="SSF53448">
    <property type="entry name" value="Nucleotide-diphospho-sugar transferases"/>
    <property type="match status" value="1"/>
</dbReference>
<evidence type="ECO:0000313" key="5">
    <source>
        <dbReference type="EMBL" id="OUM21134.1"/>
    </source>
</evidence>
<dbReference type="InterPro" id="IPR050834">
    <property type="entry name" value="Glycosyltransf_2"/>
</dbReference>
<dbReference type="OrthoDB" id="9785185at2"/>
<dbReference type="RefSeq" id="WP_087017871.1">
    <property type="nucleotide sequence ID" value="NZ_NHOC01000003.1"/>
</dbReference>
<evidence type="ECO:0000313" key="6">
    <source>
        <dbReference type="Proteomes" id="UP000194903"/>
    </source>
</evidence>
<dbReference type="Pfam" id="PF00535">
    <property type="entry name" value="Glycos_transf_2"/>
    <property type="match status" value="1"/>
</dbReference>
<dbReference type="PANTHER" id="PTHR43685">
    <property type="entry name" value="GLYCOSYLTRANSFERASE"/>
    <property type="match status" value="1"/>
</dbReference>
<dbReference type="Gene3D" id="3.90.550.10">
    <property type="entry name" value="Spore Coat Polysaccharide Biosynthesis Protein SpsA, Chain A"/>
    <property type="match status" value="1"/>
</dbReference>
<dbReference type="EMBL" id="NHOC01000003">
    <property type="protein sequence ID" value="OUM21134.1"/>
    <property type="molecule type" value="Genomic_DNA"/>
</dbReference>
<comment type="caution">
    <text evidence="5">The sequence shown here is derived from an EMBL/GenBank/DDBJ whole genome shotgun (WGS) entry which is preliminary data.</text>
</comment>
<protein>
    <recommendedName>
        <fullName evidence="4">Glycosyltransferase 2-like domain-containing protein</fullName>
    </recommendedName>
</protein>
<sequence>MNDKVSVIMATYNCADTVEKAIDSILAQTYENWIMIVCDDGSSDSTLEILNCYKARYPEKFVIIKNEVNRKLPYSLNHCLEYVETDFVARMDGDDWSTPDRFEKQVSFLKEHPEYDLVGTGVTVFDGEKKIASIIKTAIPTKNTMLHDNAFSHATIMTYKRVYDELGGYSLDPTVLRVEDVDLWCRFLSAGYKGYNLPDELYVILEDVSAAKRRTFQARLNSARTRCKGYKLMGFKGLTCYKPYLLLLKAFVPTFIYRKIHAWKLTRSDVT</sequence>
<name>A0A252F5U7_9FIRM</name>
<dbReference type="GO" id="GO:0016757">
    <property type="term" value="F:glycosyltransferase activity"/>
    <property type="evidence" value="ECO:0007669"/>
    <property type="project" value="UniProtKB-KW"/>
</dbReference>
<proteinExistence type="inferred from homology"/>
<dbReference type="AlphaFoldDB" id="A0A252F5U7"/>
<keyword evidence="6" id="KW-1185">Reference proteome</keyword>
<evidence type="ECO:0000259" key="4">
    <source>
        <dbReference type="Pfam" id="PF00535"/>
    </source>
</evidence>
<accession>A0A252F5U7</accession>
<comment type="similarity">
    <text evidence="1">Belongs to the glycosyltransferase 2 family.</text>
</comment>
<dbReference type="PANTHER" id="PTHR43685:SF5">
    <property type="entry name" value="GLYCOSYLTRANSFERASE EPSE-RELATED"/>
    <property type="match status" value="1"/>
</dbReference>
<evidence type="ECO:0000256" key="3">
    <source>
        <dbReference type="ARBA" id="ARBA00022679"/>
    </source>
</evidence>
<dbReference type="InterPro" id="IPR001173">
    <property type="entry name" value="Glyco_trans_2-like"/>
</dbReference>
<reference evidence="5 6" key="1">
    <citation type="submission" date="2017-05" db="EMBL/GenBank/DDBJ databases">
        <title>Butyricicoccus porcorum sp. nov. a butyrate-producing bacterium from the swine intestinal tract.</title>
        <authorList>
            <person name="Trachsel J."/>
            <person name="Humphrey S."/>
            <person name="Allen H.K."/>
        </authorList>
    </citation>
    <scope>NUCLEOTIDE SEQUENCE [LARGE SCALE GENOMIC DNA]</scope>
    <source>
        <strain evidence="5">BB10</strain>
    </source>
</reference>
<gene>
    <name evidence="5" type="ORF">CBW42_03615</name>
</gene>
<organism evidence="5 6">
    <name type="scientific">Butyricicoccus porcorum</name>
    <dbReference type="NCBI Taxonomy" id="1945634"/>
    <lineage>
        <taxon>Bacteria</taxon>
        <taxon>Bacillati</taxon>
        <taxon>Bacillota</taxon>
        <taxon>Clostridia</taxon>
        <taxon>Eubacteriales</taxon>
        <taxon>Butyricicoccaceae</taxon>
        <taxon>Butyricicoccus</taxon>
    </lineage>
</organism>
<feature type="domain" description="Glycosyltransferase 2-like" evidence="4">
    <location>
        <begin position="6"/>
        <end position="136"/>
    </location>
</feature>
<evidence type="ECO:0000256" key="1">
    <source>
        <dbReference type="ARBA" id="ARBA00006739"/>
    </source>
</evidence>